<keyword evidence="4" id="KW-1185">Reference proteome</keyword>
<dbReference type="EMBL" id="FLRC01000053">
    <property type="protein sequence ID" value="SBT27318.1"/>
    <property type="molecule type" value="Genomic_DNA"/>
</dbReference>
<organism evidence="2 4">
    <name type="scientific">Orrella dioscoreae</name>
    <dbReference type="NCBI Taxonomy" id="1851544"/>
    <lineage>
        <taxon>Bacteria</taxon>
        <taxon>Pseudomonadati</taxon>
        <taxon>Pseudomonadota</taxon>
        <taxon>Betaproteobacteria</taxon>
        <taxon>Burkholderiales</taxon>
        <taxon>Alcaligenaceae</taxon>
        <taxon>Orrella</taxon>
    </lineage>
</organism>
<protein>
    <submittedName>
        <fullName evidence="2">Uncharacterized protein</fullName>
    </submittedName>
</protein>
<gene>
    <name evidence="2" type="ORF">ODI_03905</name>
    <name evidence="3" type="ORF">ODI_R2520</name>
</gene>
<feature type="chain" id="PRO_5015062780" evidence="1">
    <location>
        <begin position="23"/>
        <end position="120"/>
    </location>
</feature>
<evidence type="ECO:0000313" key="2">
    <source>
        <dbReference type="EMBL" id="SBT27318.1"/>
    </source>
</evidence>
<dbReference type="Proteomes" id="UP000078558">
    <property type="component" value="Chromosome I"/>
</dbReference>
<dbReference type="EMBL" id="LT907988">
    <property type="protein sequence ID" value="SOE50122.1"/>
    <property type="molecule type" value="Genomic_DNA"/>
</dbReference>
<reference evidence="3 4" key="2">
    <citation type="submission" date="2017-08" db="EMBL/GenBank/DDBJ databases">
        <authorList>
            <person name="de Groot N.N."/>
        </authorList>
    </citation>
    <scope>NUCLEOTIDE SEQUENCE [LARGE SCALE GENOMIC DNA]</scope>
    <source>
        <strain evidence="3">Orrdi1</strain>
    </source>
</reference>
<evidence type="ECO:0000313" key="3">
    <source>
        <dbReference type="EMBL" id="SOE50122.1"/>
    </source>
</evidence>
<dbReference type="KEGG" id="odi:ODI_R2520"/>
<evidence type="ECO:0000313" key="4">
    <source>
        <dbReference type="Proteomes" id="UP000078558"/>
    </source>
</evidence>
<name>A0A1C3K7C0_9BURK</name>
<keyword evidence="1" id="KW-0732">Signal</keyword>
<proteinExistence type="predicted"/>
<reference evidence="2 4" key="1">
    <citation type="submission" date="2016-06" db="EMBL/GenBank/DDBJ databases">
        <authorList>
            <person name="Kjaerup R.B."/>
            <person name="Dalgaard T.S."/>
            <person name="Juul-Madsen H.R."/>
        </authorList>
    </citation>
    <scope>NUCLEOTIDE SEQUENCE [LARGE SCALE GENOMIC DNA]</scope>
    <source>
        <strain evidence="2">Orrdi1</strain>
    </source>
</reference>
<evidence type="ECO:0000256" key="1">
    <source>
        <dbReference type="SAM" id="SignalP"/>
    </source>
</evidence>
<dbReference type="RefSeq" id="WP_157929756.1">
    <property type="nucleotide sequence ID" value="NZ_LT907988.1"/>
</dbReference>
<dbReference type="AlphaFoldDB" id="A0A1C3K7C0"/>
<feature type="signal peptide" evidence="1">
    <location>
        <begin position="1"/>
        <end position="22"/>
    </location>
</feature>
<sequence>MKSARLIGLALLAMALGSAASATGNSRYADPNPALAACRVLQETAAWVPSARDKGIVREAATQEVLKALHGFGSSEDADLAWSAFVEEVYASAWTPTHIADRYRQLCAPYESLRIPLPFP</sequence>
<dbReference type="STRING" id="1851544.ODI_03905"/>
<accession>A0A1C3K7C0</accession>